<proteinExistence type="predicted"/>
<evidence type="ECO:0000256" key="1">
    <source>
        <dbReference type="SAM" id="MobiDB-lite"/>
    </source>
</evidence>
<feature type="region of interest" description="Disordered" evidence="1">
    <location>
        <begin position="708"/>
        <end position="728"/>
    </location>
</feature>
<organism evidence="2">
    <name type="scientific">Chromobacterium violaceum</name>
    <dbReference type="NCBI Taxonomy" id="536"/>
    <lineage>
        <taxon>Bacteria</taxon>
        <taxon>Pseudomonadati</taxon>
        <taxon>Pseudomonadota</taxon>
        <taxon>Betaproteobacteria</taxon>
        <taxon>Neisseriales</taxon>
        <taxon>Chromobacteriaceae</taxon>
        <taxon>Chromobacterium</taxon>
    </lineage>
</organism>
<geneLocation type="plasmid" evidence="2">
    <name>pChV1</name>
</geneLocation>
<dbReference type="EMBL" id="MG651603">
    <property type="protein sequence ID" value="AVV48135.1"/>
    <property type="molecule type" value="Genomic_DNA"/>
</dbReference>
<reference evidence="2" key="1">
    <citation type="journal article" date="2018" name="Sci. Rep.">
        <title>Identification and DNA annotation of a plasmid isolated from Chromobacterium violaceum.</title>
        <authorList>
            <person name="Lima D.C."/>
            <person name="Nyberg L.K."/>
            <person name="Westerlund F."/>
            <person name="Batistuzzo de Medeiros S.R."/>
        </authorList>
    </citation>
    <scope>NUCLEOTIDE SEQUENCE</scope>
    <source>
        <strain evidence="2">ATCC 12472</strain>
        <plasmid evidence="2">pChV1</plasmid>
    </source>
</reference>
<name>A0A2R4K2M7_CHRVL</name>
<keyword evidence="2" id="KW-0614">Plasmid</keyword>
<dbReference type="AlphaFoldDB" id="A0A2R4K2M7"/>
<sequence length="812" mass="87632">MAASIDPNLVLPPHQDFAALREEAIAFITAQPGNAWTDVNPSEPGVTLLEGALAGLTDLGYRLDHEMADLLAPAGAEADWQALPPIDQALSCEPVSLDDLHKTLADHPLLGDARLLPVDGAPGHYQLRLTPIRMLSDAEKEQTRQDAWRRFQSARPLGALLDGIQLLDGVQLKLYPELELAEGAPVEATLAALVDSWRRALTAPPVYLAAADCLAAGQGGDAVFDGPVLRLGVRQSQPPAPTRVLSSQLIDLALAVPGVAQVGSLLLGDSDGRRSNSAWSWDVPDGHFLSLDLDTLLSWWSGQLTLPKQSYDPLHRKGQRLRVNLAELRALLAASAPPPTSQASLPAPFGRYRRLSDFPTFSPGLPPQYGISASGLNPTAPAAEQATTLQLQAYLLLLEQLQSDQAAQLENIRRLLELPAGDWLGRLQALFVRMLGSEALSDDDADQFWDVVRRLPATILRQAAQPLPLAEHLLTPGDLAAYRQAGGEPALEDALGERWLDRTLRRLQHLAARFGETLPDAALLRYRGVFCHYSPQLLASRRAPALDADTLTRRLASLKQVLDLAGFLLAFPRLSGGRGQGADLAASFHSRSGLEQRVAARLGIALADGELSLGNREGLYLVEGVLLTAGPELAASPAPAVPLANSVFWILPAYGSRLGDPSFRRLVERVICEETPLHLAPWVCWLGADELNQMEKLHRHWRAKWREMGGPAAPSPDTPSSGVDPSVPGAWSRRQRLRDCSAALRLALLQVAFPAGDGAVWQSHIAVSQLDANFTVGYAQVPQRRAVAFGGRIGDPSKPYVVAFTPALPLND</sequence>
<accession>A0A2R4K2M7</accession>
<dbReference type="RefSeq" id="WP_172692264.1">
    <property type="nucleotide sequence ID" value="NZ_MG651603.1"/>
</dbReference>
<evidence type="ECO:0000313" key="2">
    <source>
        <dbReference type="EMBL" id="AVV48135.1"/>
    </source>
</evidence>
<protein>
    <submittedName>
        <fullName evidence="2">Uncharacterized protein</fullName>
    </submittedName>
</protein>